<gene>
    <name evidence="3" type="ORF">EFY87_10235</name>
</gene>
<feature type="domain" description="DZANK-type" evidence="2">
    <location>
        <begin position="65"/>
        <end position="103"/>
    </location>
</feature>
<evidence type="ECO:0000256" key="1">
    <source>
        <dbReference type="SAM" id="MobiDB-lite"/>
    </source>
</evidence>
<evidence type="ECO:0000313" key="3">
    <source>
        <dbReference type="EMBL" id="RNI21539.1"/>
    </source>
</evidence>
<protein>
    <submittedName>
        <fullName evidence="3">Zinc ribbon domain-containing protein</fullName>
    </submittedName>
</protein>
<evidence type="ECO:0000313" key="4">
    <source>
        <dbReference type="Proteomes" id="UP000271678"/>
    </source>
</evidence>
<dbReference type="EMBL" id="RJJQ01000010">
    <property type="protein sequence ID" value="RNI21539.1"/>
    <property type="molecule type" value="Genomic_DNA"/>
</dbReference>
<feature type="region of interest" description="Disordered" evidence="1">
    <location>
        <begin position="102"/>
        <end position="145"/>
    </location>
</feature>
<evidence type="ECO:0000259" key="2">
    <source>
        <dbReference type="Pfam" id="PF12773"/>
    </source>
</evidence>
<proteinExistence type="predicted"/>
<dbReference type="InterPro" id="IPR025874">
    <property type="entry name" value="DZR"/>
</dbReference>
<dbReference type="Pfam" id="PF12773">
    <property type="entry name" value="DZR"/>
    <property type="match status" value="1"/>
</dbReference>
<reference evidence="3 4" key="1">
    <citation type="submission" date="2018-11" db="EMBL/GenBank/DDBJ databases">
        <title>Draft genome of Simplicispira Flexivirga sp. BO-16.</title>
        <authorList>
            <person name="Im W.T."/>
        </authorList>
    </citation>
    <scope>NUCLEOTIDE SEQUENCE [LARGE SCALE GENOMIC DNA]</scope>
    <source>
        <strain evidence="3 4">BO-16</strain>
    </source>
</reference>
<keyword evidence="4" id="KW-1185">Reference proteome</keyword>
<dbReference type="AlphaFoldDB" id="A0A3M9M7L0"/>
<comment type="caution">
    <text evidence="3">The sequence shown here is derived from an EMBL/GenBank/DDBJ whole genome shotgun (WGS) entry which is preliminary data.</text>
</comment>
<sequence length="145" mass="15329">MLPGELGAGRCWNDRLGQCVNCAPLLDDELSRLQHDAQREQIRTKLESTDLLTGVDVTADNRHGCPSCGARTTPGAKFCMECGAPVAAHTQCSSCNSELAPPARSSAPSAGRKCPELEVPPPTNVSQTVRQADPEPAAFDGLSSR</sequence>
<organism evidence="3 4">
    <name type="scientific">Flexivirga caeni</name>
    <dbReference type="NCBI Taxonomy" id="2294115"/>
    <lineage>
        <taxon>Bacteria</taxon>
        <taxon>Bacillati</taxon>
        <taxon>Actinomycetota</taxon>
        <taxon>Actinomycetes</taxon>
        <taxon>Micrococcales</taxon>
        <taxon>Dermacoccaceae</taxon>
        <taxon>Flexivirga</taxon>
    </lineage>
</organism>
<dbReference type="Proteomes" id="UP000271678">
    <property type="component" value="Unassembled WGS sequence"/>
</dbReference>
<accession>A0A3M9M7L0</accession>
<name>A0A3M9M7L0_9MICO</name>